<dbReference type="InterPro" id="IPR017958">
    <property type="entry name" value="Gln-tRNA_amidoTrfase_suB_CS"/>
</dbReference>
<dbReference type="InterPro" id="IPR042114">
    <property type="entry name" value="GatB_C_1"/>
</dbReference>
<dbReference type="PANTHER" id="PTHR11659:SF0">
    <property type="entry name" value="GLUTAMYL-TRNA(GLN) AMIDOTRANSFERASE SUBUNIT B, MITOCHONDRIAL"/>
    <property type="match status" value="1"/>
</dbReference>
<dbReference type="GO" id="GO:0050566">
    <property type="term" value="F:asparaginyl-tRNA synthase (glutamine-hydrolyzing) activity"/>
    <property type="evidence" value="ECO:0007669"/>
    <property type="project" value="RHEA"/>
</dbReference>
<dbReference type="Proteomes" id="UP000288215">
    <property type="component" value="Unassembled WGS sequence"/>
</dbReference>
<comment type="subunit">
    <text evidence="2 11">Heterotrimer of A, B and C subunits.</text>
</comment>
<dbReference type="InterPro" id="IPR003789">
    <property type="entry name" value="Asn/Gln_tRNA_amidoTrase-B-like"/>
</dbReference>
<organism evidence="13 14">
    <name type="scientific">Methanosuratincola subterraneus</name>
    <dbReference type="NCBI Taxonomy" id="2593994"/>
    <lineage>
        <taxon>Archaea</taxon>
        <taxon>Thermoproteota</taxon>
        <taxon>Methanosuratincolia</taxon>
        <taxon>Candidatus Methanomethylicales</taxon>
        <taxon>Candidatus Methanomethylicaceae</taxon>
        <taxon>Candidatus Methanosuratincola (ex Vanwonterghem et al. 2016)</taxon>
    </lineage>
</organism>
<dbReference type="FunFam" id="1.10.150.380:FF:000001">
    <property type="entry name" value="Aspartyl/glutamyl-tRNA(Asn/Gln) amidotransferase subunit B"/>
    <property type="match status" value="1"/>
</dbReference>
<sequence>MVAEMSEQKDGIVIGIEVHCQLNRLRTKLFCGCSTDYRGKDPNTNVCEVCLGHPGSLPRPNARAVELAVMVGIALNSTISEKTSFYRKNYYYVDMGKNFQISMYETKGSKTICEGGFIDINVGSSRKRVRITRIQLEEDPAKLVHVGPIDLSPYTLVDYNRAGMALLEIVTEPDMTSPREARLFLQKLRSILEHIGAFDGGLEGAMRCDANISIAGGTRVEIKNISSFKEVERALNFEISRQRSLLEKGERVRRETRHWDEVRKVTISLREKEEEHDYRYFPEPDIPPIRLDAAYVGEIRARMPELPDARAERFVREYNLPQYDAQVLTAEKRLADFFEESVKIHGEAKTVSNWIMSDLLGVLHDKNMDLEEARITPETFAGMLSMIKEGKISGKIGKIILPTLVTTGRSAEEVVRENDLARIADREAIERVVEEVFAENRKAVSDALSDEKAAHFLVGQVMRKTRGKGDPELVNRCIRERLERMKNSGGDR</sequence>
<evidence type="ECO:0000256" key="11">
    <source>
        <dbReference type="HAMAP-Rule" id="MF_00121"/>
    </source>
</evidence>
<comment type="function">
    <text evidence="8 11">Allows the formation of correctly charged Asn-tRNA(Asn) or Gln-tRNA(Gln) through the transamidation of misacylated Asp-tRNA(Asn) or Glu-tRNA(Gln) in organisms which lack either or both of asparaginyl-tRNA or glutaminyl-tRNA synthetases. The reaction takes place in the presence of glutamine and ATP through an activated phospho-Asp-tRNA(Asn) or phospho-Glu-tRNA(Gln).</text>
</comment>
<dbReference type="PROSITE" id="PS01234">
    <property type="entry name" value="GATB"/>
    <property type="match status" value="1"/>
</dbReference>
<evidence type="ECO:0000256" key="8">
    <source>
        <dbReference type="ARBA" id="ARBA00024799"/>
    </source>
</evidence>
<dbReference type="PANTHER" id="PTHR11659">
    <property type="entry name" value="GLUTAMYL-TRNA GLN AMIDOTRANSFERASE SUBUNIT B MITOCHONDRIAL AND PROKARYOTIC PET112-RELATED"/>
    <property type="match status" value="1"/>
</dbReference>
<dbReference type="GO" id="GO:0070681">
    <property type="term" value="P:glutaminyl-tRNAGln biosynthesis via transamidation"/>
    <property type="evidence" value="ECO:0007669"/>
    <property type="project" value="TreeGrafter"/>
</dbReference>
<dbReference type="InterPro" id="IPR014746">
    <property type="entry name" value="Gln_synth/guanido_kin_cat_dom"/>
</dbReference>
<dbReference type="InterPro" id="IPR017959">
    <property type="entry name" value="Asn/Gln-tRNA_amidoTrfase_suB/E"/>
</dbReference>
<evidence type="ECO:0000259" key="12">
    <source>
        <dbReference type="SMART" id="SM00845"/>
    </source>
</evidence>
<name>A0A444L8F6_METS7</name>
<protein>
    <recommendedName>
        <fullName evidence="3 11">Aspartyl/glutamyl-tRNA(Asn/Gln) amidotransferase subunit B</fullName>
        <shortName evidence="11">Asp/Glu-ADT subunit B</shortName>
        <ecNumber evidence="11">6.3.5.-</ecNumber>
    </recommendedName>
</protein>
<dbReference type="GO" id="GO:0050567">
    <property type="term" value="F:glutaminyl-tRNA synthase (glutamine-hydrolyzing) activity"/>
    <property type="evidence" value="ECO:0007669"/>
    <property type="project" value="UniProtKB-UniRule"/>
</dbReference>
<dbReference type="NCBIfam" id="NF004014">
    <property type="entry name" value="PRK05477.1-4"/>
    <property type="match status" value="1"/>
</dbReference>
<evidence type="ECO:0000256" key="7">
    <source>
        <dbReference type="ARBA" id="ARBA00022917"/>
    </source>
</evidence>
<dbReference type="GO" id="GO:0016740">
    <property type="term" value="F:transferase activity"/>
    <property type="evidence" value="ECO:0007669"/>
    <property type="project" value="UniProtKB-KW"/>
</dbReference>
<evidence type="ECO:0000256" key="4">
    <source>
        <dbReference type="ARBA" id="ARBA00022598"/>
    </source>
</evidence>
<reference evidence="13 14" key="1">
    <citation type="submission" date="2018-12" db="EMBL/GenBank/DDBJ databases">
        <title>The complete genome of the methanogenic archaea of the candidate phylum Verstraetearchaeota, obtained from the metagenome of underground thermal water.</title>
        <authorList>
            <person name="Kadnikov V.V."/>
            <person name="Mardanov A.V."/>
            <person name="Beletsky A.V."/>
            <person name="Karnachuk O.V."/>
            <person name="Ravin N.V."/>
        </authorList>
    </citation>
    <scope>NUCLEOTIDE SEQUENCE [LARGE SCALE GENOMIC DNA]</scope>
    <source>
        <strain evidence="13">Ch88</strain>
    </source>
</reference>
<dbReference type="GO" id="GO:0005524">
    <property type="term" value="F:ATP binding"/>
    <property type="evidence" value="ECO:0007669"/>
    <property type="project" value="UniProtKB-KW"/>
</dbReference>
<comment type="similarity">
    <text evidence="1 11">Belongs to the GatB/GatE family. GatB subfamily.</text>
</comment>
<dbReference type="InterPro" id="IPR006075">
    <property type="entry name" value="Asn/Gln-tRNA_Trfase_suB/E_cat"/>
</dbReference>
<dbReference type="InterPro" id="IPR018027">
    <property type="entry name" value="Asn/Gln_amidotransferase"/>
</dbReference>
<keyword evidence="5 11" id="KW-0547">Nucleotide-binding</keyword>
<dbReference type="SUPFAM" id="SSF89095">
    <property type="entry name" value="GatB/YqeY motif"/>
    <property type="match status" value="1"/>
</dbReference>
<dbReference type="InterPro" id="IPR023168">
    <property type="entry name" value="GatB_Yqey_C_2"/>
</dbReference>
<evidence type="ECO:0000256" key="3">
    <source>
        <dbReference type="ARBA" id="ARBA00016923"/>
    </source>
</evidence>
<dbReference type="HAMAP" id="MF_00121">
    <property type="entry name" value="GatB"/>
    <property type="match status" value="1"/>
</dbReference>
<dbReference type="Gene3D" id="1.10.10.410">
    <property type="match status" value="1"/>
</dbReference>
<evidence type="ECO:0000256" key="2">
    <source>
        <dbReference type="ARBA" id="ARBA00011123"/>
    </source>
</evidence>
<proteinExistence type="inferred from homology"/>
<keyword evidence="4 11" id="KW-0436">Ligase</keyword>
<evidence type="ECO:0000256" key="10">
    <source>
        <dbReference type="ARBA" id="ARBA00047913"/>
    </source>
</evidence>
<comment type="caution">
    <text evidence="13">The sequence shown here is derived from an EMBL/GenBank/DDBJ whole genome shotgun (WGS) entry which is preliminary data.</text>
</comment>
<comment type="catalytic activity">
    <reaction evidence="9 11">
        <text>L-aspartyl-tRNA(Asn) + L-glutamine + ATP + H2O = L-asparaginyl-tRNA(Asn) + L-glutamate + ADP + phosphate + 2 H(+)</text>
        <dbReference type="Rhea" id="RHEA:14513"/>
        <dbReference type="Rhea" id="RHEA-COMP:9674"/>
        <dbReference type="Rhea" id="RHEA-COMP:9677"/>
        <dbReference type="ChEBI" id="CHEBI:15377"/>
        <dbReference type="ChEBI" id="CHEBI:15378"/>
        <dbReference type="ChEBI" id="CHEBI:29985"/>
        <dbReference type="ChEBI" id="CHEBI:30616"/>
        <dbReference type="ChEBI" id="CHEBI:43474"/>
        <dbReference type="ChEBI" id="CHEBI:58359"/>
        <dbReference type="ChEBI" id="CHEBI:78515"/>
        <dbReference type="ChEBI" id="CHEBI:78516"/>
        <dbReference type="ChEBI" id="CHEBI:456216"/>
    </reaction>
</comment>
<evidence type="ECO:0000256" key="5">
    <source>
        <dbReference type="ARBA" id="ARBA00022741"/>
    </source>
</evidence>
<dbReference type="GO" id="GO:0006412">
    <property type="term" value="P:translation"/>
    <property type="evidence" value="ECO:0007669"/>
    <property type="project" value="UniProtKB-UniRule"/>
</dbReference>
<dbReference type="Gene3D" id="1.10.150.380">
    <property type="entry name" value="GatB domain, N-terminal subdomain"/>
    <property type="match status" value="1"/>
</dbReference>
<dbReference type="EMBL" id="RXGA01000002">
    <property type="protein sequence ID" value="RWX73873.1"/>
    <property type="molecule type" value="Genomic_DNA"/>
</dbReference>
<gene>
    <name evidence="11" type="primary">gatB</name>
    <name evidence="13" type="ORF">Metus_0652</name>
</gene>
<feature type="domain" description="Asn/Gln amidotransferase" evidence="12">
    <location>
        <begin position="336"/>
        <end position="482"/>
    </location>
</feature>
<keyword evidence="6 11" id="KW-0067">ATP-binding</keyword>
<dbReference type="SMART" id="SM00845">
    <property type="entry name" value="GatB_Yqey"/>
    <property type="match status" value="1"/>
</dbReference>
<comment type="catalytic activity">
    <reaction evidence="10 11">
        <text>L-glutamyl-tRNA(Gln) + L-glutamine + ATP + H2O = L-glutaminyl-tRNA(Gln) + L-glutamate + ADP + phosphate + H(+)</text>
        <dbReference type="Rhea" id="RHEA:17521"/>
        <dbReference type="Rhea" id="RHEA-COMP:9681"/>
        <dbReference type="Rhea" id="RHEA-COMP:9684"/>
        <dbReference type="ChEBI" id="CHEBI:15377"/>
        <dbReference type="ChEBI" id="CHEBI:15378"/>
        <dbReference type="ChEBI" id="CHEBI:29985"/>
        <dbReference type="ChEBI" id="CHEBI:30616"/>
        <dbReference type="ChEBI" id="CHEBI:43474"/>
        <dbReference type="ChEBI" id="CHEBI:58359"/>
        <dbReference type="ChEBI" id="CHEBI:78520"/>
        <dbReference type="ChEBI" id="CHEBI:78521"/>
        <dbReference type="ChEBI" id="CHEBI:456216"/>
    </reaction>
</comment>
<keyword evidence="7 11" id="KW-0648">Protein biosynthesis</keyword>
<dbReference type="InterPro" id="IPR004413">
    <property type="entry name" value="GatB"/>
</dbReference>
<dbReference type="Pfam" id="PF02637">
    <property type="entry name" value="GatB_Yqey"/>
    <property type="match status" value="1"/>
</dbReference>
<dbReference type="SUPFAM" id="SSF55931">
    <property type="entry name" value="Glutamine synthetase/guanido kinase"/>
    <property type="match status" value="1"/>
</dbReference>
<dbReference type="AlphaFoldDB" id="A0A444L8F6"/>
<keyword evidence="13" id="KW-0808">Transferase</keyword>
<dbReference type="NCBIfam" id="TIGR00133">
    <property type="entry name" value="gatB"/>
    <property type="match status" value="1"/>
</dbReference>
<evidence type="ECO:0000313" key="13">
    <source>
        <dbReference type="EMBL" id="RWX73873.1"/>
    </source>
</evidence>
<evidence type="ECO:0000256" key="1">
    <source>
        <dbReference type="ARBA" id="ARBA00005306"/>
    </source>
</evidence>
<accession>A0A444L8F6</accession>
<evidence type="ECO:0000256" key="9">
    <source>
        <dbReference type="ARBA" id="ARBA00047380"/>
    </source>
</evidence>
<dbReference type="Pfam" id="PF02934">
    <property type="entry name" value="GatB_N"/>
    <property type="match status" value="1"/>
</dbReference>
<evidence type="ECO:0000313" key="14">
    <source>
        <dbReference type="Proteomes" id="UP000288215"/>
    </source>
</evidence>
<dbReference type="FunFam" id="1.10.10.410:FF:000001">
    <property type="entry name" value="Aspartyl/glutamyl-tRNA(Asn/Gln) amidotransferase subunit B"/>
    <property type="match status" value="1"/>
</dbReference>
<evidence type="ECO:0000256" key="6">
    <source>
        <dbReference type="ARBA" id="ARBA00022840"/>
    </source>
</evidence>
<dbReference type="NCBIfam" id="NF004012">
    <property type="entry name" value="PRK05477.1-2"/>
    <property type="match status" value="1"/>
</dbReference>
<dbReference type="EC" id="6.3.5.-" evidence="11"/>